<dbReference type="SUPFAM" id="SSF48371">
    <property type="entry name" value="ARM repeat"/>
    <property type="match status" value="1"/>
</dbReference>
<dbReference type="InterPro" id="IPR014877">
    <property type="entry name" value="XPO1_C_dom"/>
</dbReference>
<comment type="similarity">
    <text evidence="3">Belongs to the exportin family.</text>
</comment>
<dbReference type="InterPro" id="IPR006689">
    <property type="entry name" value="Small_GTPase_ARF/SAR"/>
</dbReference>
<evidence type="ECO:0000313" key="16">
    <source>
        <dbReference type="EMBL" id="KAG6426621.1"/>
    </source>
</evidence>
<dbReference type="GO" id="GO:0009846">
    <property type="term" value="P:pollen germination"/>
    <property type="evidence" value="ECO:0007669"/>
    <property type="project" value="UniProtKB-ARBA"/>
</dbReference>
<dbReference type="InterPro" id="IPR001494">
    <property type="entry name" value="Importin-beta_N"/>
</dbReference>
<evidence type="ECO:0000256" key="8">
    <source>
        <dbReference type="ARBA" id="ARBA00023010"/>
    </source>
</evidence>
<evidence type="ECO:0000256" key="2">
    <source>
        <dbReference type="ARBA" id="ARBA00004620"/>
    </source>
</evidence>
<dbReference type="SMART" id="SM00913">
    <property type="entry name" value="IBN_N"/>
    <property type="match status" value="1"/>
</dbReference>
<keyword evidence="7" id="KW-0653">Protein transport</keyword>
<dbReference type="Pfam" id="PF18777">
    <property type="entry name" value="CRM1_repeat"/>
    <property type="match status" value="1"/>
</dbReference>
<dbReference type="Proteomes" id="UP000298416">
    <property type="component" value="Unassembled WGS sequence"/>
</dbReference>
<keyword evidence="11" id="KW-0539">Nucleus</keyword>
<evidence type="ECO:0000259" key="15">
    <source>
        <dbReference type="PROSITE" id="PS50166"/>
    </source>
</evidence>
<dbReference type="InterPro" id="IPR045065">
    <property type="entry name" value="XPO1/5"/>
</dbReference>
<dbReference type="GO" id="GO:0000056">
    <property type="term" value="P:ribosomal small subunit export from nucleus"/>
    <property type="evidence" value="ECO:0007669"/>
    <property type="project" value="TreeGrafter"/>
</dbReference>
<dbReference type="Pfam" id="PF18784">
    <property type="entry name" value="CRM1_repeat_2"/>
    <property type="match status" value="1"/>
</dbReference>
<dbReference type="EMBL" id="PNBA02000004">
    <property type="protein sequence ID" value="KAG6426621.1"/>
    <property type="molecule type" value="Genomic_DNA"/>
</dbReference>
<keyword evidence="13" id="KW-0479">Metal-binding</keyword>
<evidence type="ECO:0000256" key="9">
    <source>
        <dbReference type="ARBA" id="ARBA00023132"/>
    </source>
</evidence>
<dbReference type="InterPro" id="IPR040485">
    <property type="entry name" value="XPO1_repeat_3"/>
</dbReference>
<dbReference type="GO" id="GO:0000055">
    <property type="term" value="P:ribosomal large subunit export from nucleus"/>
    <property type="evidence" value="ECO:0007669"/>
    <property type="project" value="TreeGrafter"/>
</dbReference>
<evidence type="ECO:0000256" key="14">
    <source>
        <dbReference type="SAM" id="Phobius"/>
    </source>
</evidence>
<evidence type="ECO:0000313" key="17">
    <source>
        <dbReference type="Proteomes" id="UP000298416"/>
    </source>
</evidence>
<dbReference type="PROSITE" id="PS50166">
    <property type="entry name" value="IMPORTIN_B_NT"/>
    <property type="match status" value="1"/>
</dbReference>
<evidence type="ECO:0000256" key="11">
    <source>
        <dbReference type="ARBA" id="ARBA00023242"/>
    </source>
</evidence>
<comment type="caution">
    <text evidence="16">The sequence shown here is derived from an EMBL/GenBank/DDBJ whole genome shotgun (WGS) entry which is preliminary data.</text>
</comment>
<evidence type="ECO:0000256" key="12">
    <source>
        <dbReference type="PIRSR" id="PIRSR606689-1"/>
    </source>
</evidence>
<dbReference type="Pfam" id="PF18787">
    <property type="entry name" value="CRM1_repeat_3"/>
    <property type="match status" value="1"/>
</dbReference>
<dbReference type="Pfam" id="PF08389">
    <property type="entry name" value="Xpo1"/>
    <property type="match status" value="2"/>
</dbReference>
<dbReference type="InterPro" id="IPR027417">
    <property type="entry name" value="P-loop_NTPase"/>
</dbReference>
<dbReference type="InterPro" id="IPR041123">
    <property type="entry name" value="CRM1_repeat"/>
</dbReference>
<organism evidence="16">
    <name type="scientific">Salvia splendens</name>
    <name type="common">Scarlet sage</name>
    <dbReference type="NCBI Taxonomy" id="180675"/>
    <lineage>
        <taxon>Eukaryota</taxon>
        <taxon>Viridiplantae</taxon>
        <taxon>Streptophyta</taxon>
        <taxon>Embryophyta</taxon>
        <taxon>Tracheophyta</taxon>
        <taxon>Spermatophyta</taxon>
        <taxon>Magnoliopsida</taxon>
        <taxon>eudicotyledons</taxon>
        <taxon>Gunneridae</taxon>
        <taxon>Pentapetalae</taxon>
        <taxon>asterids</taxon>
        <taxon>lamiids</taxon>
        <taxon>Lamiales</taxon>
        <taxon>Lamiaceae</taxon>
        <taxon>Nepetoideae</taxon>
        <taxon>Mentheae</taxon>
        <taxon>Salviinae</taxon>
        <taxon>Salvia</taxon>
        <taxon>Salvia subgen. Calosphace</taxon>
        <taxon>core Calosphace</taxon>
    </lineage>
</organism>
<dbReference type="GO" id="GO:0046872">
    <property type="term" value="F:metal ion binding"/>
    <property type="evidence" value="ECO:0007669"/>
    <property type="project" value="UniProtKB-KW"/>
</dbReference>
<feature type="binding site" evidence="12">
    <location>
        <begin position="1342"/>
        <end position="1345"/>
    </location>
    <ligand>
        <name>GTP</name>
        <dbReference type="ChEBI" id="CHEBI:37565"/>
    </ligand>
</feature>
<dbReference type="InterPro" id="IPR011989">
    <property type="entry name" value="ARM-like"/>
</dbReference>
<dbReference type="InterPro" id="IPR041235">
    <property type="entry name" value="Exp1_repeat_2"/>
</dbReference>
<keyword evidence="6" id="KW-0509">mRNA transport</keyword>
<protein>
    <recommendedName>
        <fullName evidence="15">Importin N-terminal domain-containing protein</fullName>
    </recommendedName>
</protein>
<feature type="domain" description="Importin N-terminal" evidence="15">
    <location>
        <begin position="65"/>
        <end position="131"/>
    </location>
</feature>
<feature type="binding site" evidence="12">
    <location>
        <position position="1286"/>
    </location>
    <ligand>
        <name>GTP</name>
        <dbReference type="ChEBI" id="CHEBI:37565"/>
    </ligand>
</feature>
<feature type="binding site" evidence="13">
    <location>
        <position position="1279"/>
    </location>
    <ligand>
        <name>Mg(2+)</name>
        <dbReference type="ChEBI" id="CHEBI:18420"/>
    </ligand>
</feature>
<keyword evidence="13" id="KW-0460">Magnesium</keyword>
<feature type="transmembrane region" description="Helical" evidence="14">
    <location>
        <begin position="1026"/>
        <end position="1048"/>
    </location>
</feature>
<comment type="subcellular location">
    <subcellularLocation>
        <location evidence="2">Nucleus membrane</location>
        <topology evidence="2">Peripheral membrane protein</topology>
        <orientation evidence="2">Nucleoplasmic side</orientation>
    </subcellularLocation>
    <subcellularLocation>
        <location evidence="1">Nucleus</location>
        <location evidence="1">Nuclear pore complex</location>
    </subcellularLocation>
</comment>
<dbReference type="Gene3D" id="1.25.10.10">
    <property type="entry name" value="Leucine-rich Repeat Variant"/>
    <property type="match status" value="2"/>
</dbReference>
<evidence type="ECO:0000256" key="4">
    <source>
        <dbReference type="ARBA" id="ARBA00022448"/>
    </source>
</evidence>
<keyword evidence="4" id="KW-0813">Transport</keyword>
<dbReference type="SMART" id="SM01102">
    <property type="entry name" value="CRM1_C"/>
    <property type="match status" value="1"/>
</dbReference>
<dbReference type="Pfam" id="PF03810">
    <property type="entry name" value="IBN_N"/>
    <property type="match status" value="1"/>
</dbReference>
<dbReference type="PANTHER" id="PTHR11223:SF2">
    <property type="entry name" value="EXPORTIN-1"/>
    <property type="match status" value="1"/>
</dbReference>
<dbReference type="GO" id="GO:0031965">
    <property type="term" value="C:nuclear membrane"/>
    <property type="evidence" value="ECO:0007669"/>
    <property type="project" value="UniProtKB-SubCell"/>
</dbReference>
<dbReference type="PANTHER" id="PTHR11223">
    <property type="entry name" value="EXPORTIN 1/5"/>
    <property type="match status" value="1"/>
</dbReference>
<dbReference type="PROSITE" id="PS51417">
    <property type="entry name" value="ARF"/>
    <property type="match status" value="1"/>
</dbReference>
<evidence type="ECO:0000256" key="7">
    <source>
        <dbReference type="ARBA" id="ARBA00022927"/>
    </source>
</evidence>
<dbReference type="GO" id="GO:0051028">
    <property type="term" value="P:mRNA transport"/>
    <property type="evidence" value="ECO:0007669"/>
    <property type="project" value="UniProtKB-KW"/>
</dbReference>
<dbReference type="Pfam" id="PF00025">
    <property type="entry name" value="Arf"/>
    <property type="match status" value="1"/>
</dbReference>
<dbReference type="Pfam" id="PF08767">
    <property type="entry name" value="CRM1_C"/>
    <property type="match status" value="2"/>
</dbReference>
<dbReference type="GO" id="GO:0006611">
    <property type="term" value="P:protein export from nucleus"/>
    <property type="evidence" value="ECO:0007669"/>
    <property type="project" value="InterPro"/>
</dbReference>
<proteinExistence type="inferred from homology"/>
<evidence type="ECO:0000256" key="5">
    <source>
        <dbReference type="ARBA" id="ARBA00022741"/>
    </source>
</evidence>
<dbReference type="GO" id="GO:0005525">
    <property type="term" value="F:GTP binding"/>
    <property type="evidence" value="ECO:0007669"/>
    <property type="project" value="UniProtKB-KW"/>
</dbReference>
<feature type="binding site" evidence="12">
    <location>
        <begin position="1255"/>
        <end position="1262"/>
    </location>
    <ligand>
        <name>GTP</name>
        <dbReference type="ChEBI" id="CHEBI:37565"/>
    </ligand>
</feature>
<dbReference type="GO" id="GO:0005049">
    <property type="term" value="F:nuclear export signal receptor activity"/>
    <property type="evidence" value="ECO:0007669"/>
    <property type="project" value="InterPro"/>
</dbReference>
<dbReference type="GO" id="GO:0005737">
    <property type="term" value="C:cytoplasm"/>
    <property type="evidence" value="ECO:0007669"/>
    <property type="project" value="TreeGrafter"/>
</dbReference>
<dbReference type="GO" id="GO:0005643">
    <property type="term" value="C:nuclear pore"/>
    <property type="evidence" value="ECO:0007669"/>
    <property type="project" value="UniProtKB-SubCell"/>
</dbReference>
<dbReference type="GO" id="GO:0009553">
    <property type="term" value="P:embryo sac development"/>
    <property type="evidence" value="ECO:0007669"/>
    <property type="project" value="UniProtKB-ARBA"/>
</dbReference>
<accession>A0A8X8Y5L9</accession>
<dbReference type="SMART" id="SM00177">
    <property type="entry name" value="ARF"/>
    <property type="match status" value="1"/>
</dbReference>
<keyword evidence="14" id="KW-0812">Transmembrane</keyword>
<gene>
    <name evidence="16" type="ORF">SASPL_110847</name>
</gene>
<evidence type="ECO:0000256" key="13">
    <source>
        <dbReference type="PIRSR" id="PIRSR606689-2"/>
    </source>
</evidence>
<keyword evidence="10 12" id="KW-0342">GTP-binding</keyword>
<evidence type="ECO:0000256" key="3">
    <source>
        <dbReference type="ARBA" id="ARBA00009466"/>
    </source>
</evidence>
<feature type="binding site" evidence="13">
    <location>
        <position position="1262"/>
    </location>
    <ligand>
        <name>Mg(2+)</name>
        <dbReference type="ChEBI" id="CHEBI:18420"/>
    </ligand>
</feature>
<dbReference type="FunFam" id="1.25.10.10:FF:000022">
    <property type="entry name" value="protein EXPORTIN 1A"/>
    <property type="match status" value="1"/>
</dbReference>
<evidence type="ECO:0000256" key="1">
    <source>
        <dbReference type="ARBA" id="ARBA00004567"/>
    </source>
</evidence>
<keyword evidence="5 12" id="KW-0547">Nucleotide-binding</keyword>
<dbReference type="InterPro" id="IPR013598">
    <property type="entry name" value="Exportin-1/Importin-b-like"/>
</dbReference>
<dbReference type="InterPro" id="IPR016024">
    <property type="entry name" value="ARM-type_fold"/>
</dbReference>
<dbReference type="GO" id="GO:0031267">
    <property type="term" value="F:small GTPase binding"/>
    <property type="evidence" value="ECO:0007669"/>
    <property type="project" value="InterPro"/>
</dbReference>
<keyword evidence="14" id="KW-0472">Membrane</keyword>
<name>A0A8X8Y5L9_SALSN</name>
<keyword evidence="14" id="KW-1133">Transmembrane helix</keyword>
<evidence type="ECO:0000256" key="10">
    <source>
        <dbReference type="ARBA" id="ARBA00023134"/>
    </source>
</evidence>
<keyword evidence="9" id="KW-0906">Nuclear pore complex</keyword>
<keyword evidence="8" id="KW-0811">Translocation</keyword>
<dbReference type="SUPFAM" id="SSF52540">
    <property type="entry name" value="P-loop containing nucleoside triphosphate hydrolases"/>
    <property type="match status" value="1"/>
</dbReference>
<reference evidence="16" key="1">
    <citation type="submission" date="2018-01" db="EMBL/GenBank/DDBJ databases">
        <authorList>
            <person name="Mao J.F."/>
        </authorList>
    </citation>
    <scope>NUCLEOTIDE SEQUENCE</scope>
    <source>
        <strain evidence="16">Huo1</strain>
        <tissue evidence="16">Leaf</tissue>
    </source>
</reference>
<sequence length="1350" mass="154535">MAAEKLRDLSQPMDVALLDATVAAFYGTGSKEELQQNNSVCIELYVWIVSSEALEKLVDRKRAAADHILRDLQHNPDMWLQVVHILSSAQNLNTKFFALQVLEGVIKYRWNALPVEQRDGMKNYISDVIVKLSSDEVSFRRERLYVNKLNIILVQILKHEWPARWRSFIPDLVAAAKSSETICENCMAILKLLSEEVFDFSRGEMTQQKIKELKQSLNSTPGVGLGTGNTRLDRDRPEVAGREIFRRCGGARRGDGCDVVIEMKVYVNGVAETVISEFKLIHELCLYVLSASPRAELIRATLATLHAFLSWIPLGYIFESPLLETLLKFFPVPAYRNLTIQCLTEVAALSFGDFYNMEYVKMYSIFMVQLQAIVPSTTNFVEAYANGNSEEQAFIQNLALFFTSFYKCHIRVLESVQENITILLVGLEYLINISYVDDIEVFKVCLDYWNSLVSELFDSNHNLDSPAGVANMMGLQLAYGDVNAAFLVSKQMPMLLGMVDGKGSQLLQRRQLYAGPMSKLRLLMICRMAKPEEVLIVEDENGNIVRETMKDNDVLVQYKIMRETLIYLAHLDHEDTEKQMLTKLGKQLIGEDFTWNNLNTLCWAIGSISGSMAEEQENRFLVMVIRDLLNLCEITKGKDNKAVIASNIMYVVGQYPRFLRAHWKFLKTVVNKLFEFMHETHPGVQAQICHRAGYDTCFVYLAMISVAFRTKGINCLFQTQVGEKEPFVSELLTTLLTTIVDLEPHQIHSFYESVGNMIQAETDPLRRGEYLQKLMELPNQLIDVILQKWGEIIGQARQSVDFLKDQDVIRAVLNILQTNTSVASSLGMYFMPQISMIFLDMLNVYRMYSELISTSIAQGGPHASRTSIVKLLRSVKRETLKLIETFLEQAETFTDKAEDQQHIGKQFLAPMMDHVLGDYARNLPDARESEVLSLFATIINKYKGTMIENVPRIFEAVFQCTLEMITKNFEDYPEHRLKFFSLLRAIAAHCFPALVHLSSEVCILNQRYWHFVDKVHFYMSGKQLKIINYLLVSYFYRIILFTLVFLLLCQQLKLVLDSIIWAFRHTERNIAETGLNLLLEMLQNFQGSEFCNQFHRTYFLTIEQEIFAVLTDTFHKPGFKLHVLVLQHLFSLVESAALTEPIWDTATVSYPYANNGIFVREYTVKLLSSSFPNMTATEVTQFVNVLFESKGDISSFKDHIRDFLVQSKEFSAQDNKDLYAEEAAAQREKERQRMLSIPGLIAPNEIQDEMVVMLGLDAAGKTTILYKLHIGEVLSTVPTIVWDVGGHEKLRPLWRHYFNITDGLIYVVDSLDRERIGRAKAEFQAIIRDPFMLNAVILVFANKQDMVRIS</sequence>
<reference evidence="16" key="2">
    <citation type="submission" date="2020-08" db="EMBL/GenBank/DDBJ databases">
        <title>Plant Genome Project.</title>
        <authorList>
            <person name="Zhang R.-G."/>
        </authorList>
    </citation>
    <scope>NUCLEOTIDE SEQUENCE</scope>
    <source>
        <strain evidence="16">Huo1</strain>
        <tissue evidence="16">Leaf</tissue>
    </source>
</reference>
<dbReference type="GO" id="GO:0003924">
    <property type="term" value="F:GTPase activity"/>
    <property type="evidence" value="ECO:0007669"/>
    <property type="project" value="InterPro"/>
</dbReference>
<keyword evidence="17" id="KW-1185">Reference proteome</keyword>
<dbReference type="GO" id="GO:0009860">
    <property type="term" value="P:pollen tube growth"/>
    <property type="evidence" value="ECO:0007669"/>
    <property type="project" value="UniProtKB-ARBA"/>
</dbReference>
<evidence type="ECO:0000256" key="6">
    <source>
        <dbReference type="ARBA" id="ARBA00022816"/>
    </source>
</evidence>
<dbReference type="Gene3D" id="3.40.50.300">
    <property type="entry name" value="P-loop containing nucleotide triphosphate hydrolases"/>
    <property type="match status" value="1"/>
</dbReference>